<dbReference type="GO" id="GO:0005886">
    <property type="term" value="C:plasma membrane"/>
    <property type="evidence" value="ECO:0007669"/>
    <property type="project" value="UniProtKB-SubCell"/>
</dbReference>
<keyword evidence="6 9" id="KW-1133">Transmembrane helix</keyword>
<keyword evidence="8 9" id="KW-0472">Membrane</keyword>
<dbReference type="Pfam" id="PF02386">
    <property type="entry name" value="TrkH"/>
    <property type="match status" value="2"/>
</dbReference>
<dbReference type="PANTHER" id="PTHR32024">
    <property type="entry name" value="TRK SYSTEM POTASSIUM UPTAKE PROTEIN TRKG-RELATED"/>
    <property type="match status" value="1"/>
</dbReference>
<feature type="transmembrane region" description="Helical" evidence="9">
    <location>
        <begin position="42"/>
        <end position="63"/>
    </location>
</feature>
<dbReference type="PANTHER" id="PTHR32024:SF2">
    <property type="entry name" value="TRK SYSTEM POTASSIUM UPTAKE PROTEIN TRKG-RELATED"/>
    <property type="match status" value="1"/>
</dbReference>
<dbReference type="GO" id="GO:0030001">
    <property type="term" value="P:metal ion transport"/>
    <property type="evidence" value="ECO:0007669"/>
    <property type="project" value="UniProtKB-ARBA"/>
</dbReference>
<dbReference type="Proteomes" id="UP000199506">
    <property type="component" value="Unassembled WGS sequence"/>
</dbReference>
<reference evidence="10 11" key="1">
    <citation type="submission" date="2016-10" db="EMBL/GenBank/DDBJ databases">
        <authorList>
            <person name="de Groot N.N."/>
        </authorList>
    </citation>
    <scope>NUCLEOTIDE SEQUENCE [LARGE SCALE GENOMIC DNA]</scope>
    <source>
        <strain evidence="10 11">DSM 11978</strain>
    </source>
</reference>
<feature type="transmembrane region" description="Helical" evidence="9">
    <location>
        <begin position="141"/>
        <end position="166"/>
    </location>
</feature>
<feature type="transmembrane region" description="Helical" evidence="9">
    <location>
        <begin position="396"/>
        <end position="415"/>
    </location>
</feature>
<dbReference type="RefSeq" id="WP_091698698.1">
    <property type="nucleotide sequence ID" value="NZ_FOAK01000001.1"/>
</dbReference>
<dbReference type="InterPro" id="IPR003445">
    <property type="entry name" value="Cat_transpt"/>
</dbReference>
<evidence type="ECO:0000256" key="9">
    <source>
        <dbReference type="SAM" id="Phobius"/>
    </source>
</evidence>
<evidence type="ECO:0000256" key="7">
    <source>
        <dbReference type="ARBA" id="ARBA00023065"/>
    </source>
</evidence>
<evidence type="ECO:0000256" key="3">
    <source>
        <dbReference type="ARBA" id="ARBA00022448"/>
    </source>
</evidence>
<keyword evidence="5 9" id="KW-0812">Transmembrane</keyword>
<organism evidence="10 11">
    <name type="scientific">Methanobrevibacter gottschalkii</name>
    <dbReference type="NCBI Taxonomy" id="190974"/>
    <lineage>
        <taxon>Archaea</taxon>
        <taxon>Methanobacteriati</taxon>
        <taxon>Methanobacteriota</taxon>
        <taxon>Methanomada group</taxon>
        <taxon>Methanobacteria</taxon>
        <taxon>Methanobacteriales</taxon>
        <taxon>Methanobacteriaceae</taxon>
        <taxon>Methanobrevibacter</taxon>
    </lineage>
</organism>
<gene>
    <name evidence="10" type="ORF">SAMN05216439_0724</name>
</gene>
<sequence>MRYITKTDLLVIGLNSGYLLIGIGIMCLIPLIFDLIYFEFDLISFILPGAISICLGFFLTKYLDEYSNKNVRLKHGMIISSLGWVWAALIGGLVFMLATNMPPIDAIFESMSALTGTGVTMYTNLEILPHSILFFRAFEQWIGGLGVVVMVISVLAKPGTATSTLYHSEAHDERIKPSTKATLEKTIEIYIIYTVVGIVLYAIAGMPLFDSLCNTFCIISTGGMNVKNANMGYYHNDLIYFISIVLMILGATSFLVHYKVIKTKGKSLLEDLQFKIIICVIAIVTLMLYYVSNIVPMELLFTVVSAITTTGASISSSLTMASWPSFVIICLICLMLSGGSNGSTVGAIKLIRLITFFKGIYRNIREILSPSGRVVPIKLQGRPLPENASEQSGNYITLYLMFIMFTWALFCLFGHDPFDSLFATVSLQGNNGLDLGIITNQIHPVLKIVSMLNMWVGRLEIYPVLIMLRTVFEIFKR</sequence>
<comment type="similarity">
    <text evidence="2">Belongs to the TrkH potassium transport family.</text>
</comment>
<dbReference type="EMBL" id="FOAK01000001">
    <property type="protein sequence ID" value="SEK27313.1"/>
    <property type="molecule type" value="Genomic_DNA"/>
</dbReference>
<feature type="transmembrane region" description="Helical" evidence="9">
    <location>
        <begin position="238"/>
        <end position="260"/>
    </location>
</feature>
<keyword evidence="7" id="KW-0406">Ion transport</keyword>
<keyword evidence="3" id="KW-0813">Transport</keyword>
<keyword evidence="4" id="KW-1003">Cell membrane</keyword>
<name>A0A1H7FMI4_9EURY</name>
<feature type="transmembrane region" description="Helical" evidence="9">
    <location>
        <begin position="75"/>
        <end position="98"/>
    </location>
</feature>
<dbReference type="OrthoDB" id="111943at2157"/>
<protein>
    <submittedName>
        <fullName evidence="10">Trk system potassium uptake protein TrkH</fullName>
    </submittedName>
</protein>
<evidence type="ECO:0000256" key="1">
    <source>
        <dbReference type="ARBA" id="ARBA00004651"/>
    </source>
</evidence>
<feature type="transmembrane region" description="Helical" evidence="9">
    <location>
        <begin position="187"/>
        <end position="204"/>
    </location>
</feature>
<feature type="transmembrane region" description="Helical" evidence="9">
    <location>
        <begin position="326"/>
        <end position="348"/>
    </location>
</feature>
<feature type="transmembrane region" description="Helical" evidence="9">
    <location>
        <begin position="272"/>
        <end position="291"/>
    </location>
</feature>
<evidence type="ECO:0000256" key="2">
    <source>
        <dbReference type="ARBA" id="ARBA00009137"/>
    </source>
</evidence>
<dbReference type="AlphaFoldDB" id="A0A1H7FMI4"/>
<evidence type="ECO:0000256" key="4">
    <source>
        <dbReference type="ARBA" id="ARBA00022475"/>
    </source>
</evidence>
<accession>A0A1H7FMI4</accession>
<evidence type="ECO:0000256" key="6">
    <source>
        <dbReference type="ARBA" id="ARBA00022989"/>
    </source>
</evidence>
<evidence type="ECO:0000256" key="8">
    <source>
        <dbReference type="ARBA" id="ARBA00023136"/>
    </source>
</evidence>
<evidence type="ECO:0000313" key="11">
    <source>
        <dbReference type="Proteomes" id="UP000199506"/>
    </source>
</evidence>
<feature type="transmembrane region" description="Helical" evidence="9">
    <location>
        <begin position="12"/>
        <end position="36"/>
    </location>
</feature>
<evidence type="ECO:0000256" key="5">
    <source>
        <dbReference type="ARBA" id="ARBA00022692"/>
    </source>
</evidence>
<dbReference type="GO" id="GO:0008324">
    <property type="term" value="F:monoatomic cation transmembrane transporter activity"/>
    <property type="evidence" value="ECO:0007669"/>
    <property type="project" value="InterPro"/>
</dbReference>
<dbReference type="STRING" id="190974.SAMN05216439_0724"/>
<comment type="subcellular location">
    <subcellularLocation>
        <location evidence="1">Cell membrane</location>
        <topology evidence="1">Multi-pass membrane protein</topology>
    </subcellularLocation>
</comment>
<evidence type="ECO:0000313" key="10">
    <source>
        <dbReference type="EMBL" id="SEK27313.1"/>
    </source>
</evidence>
<proteinExistence type="inferred from homology"/>